<feature type="transmembrane region" description="Helical" evidence="1">
    <location>
        <begin position="99"/>
        <end position="118"/>
    </location>
</feature>
<keyword evidence="1" id="KW-1133">Transmembrane helix</keyword>
<sequence length="142" mass="14469">MLTRSLVIGTVTIVGFLVLVATTELFYFGPPDGAQNGGEVFASLGGAALTLLTWAGVGWCVARTARALRLTRFSVLVGMVGPVAAIVAFAVTIDLDGWATGFGALSFAAASAGVLATLRRRRPAQAGAVSSPESHPAIQLPA</sequence>
<keyword evidence="1" id="KW-0812">Transmembrane</keyword>
<gene>
    <name evidence="2" type="ORF">GCM10023198_22390</name>
</gene>
<feature type="transmembrane region" description="Helical" evidence="1">
    <location>
        <begin position="40"/>
        <end position="61"/>
    </location>
</feature>
<dbReference type="EMBL" id="BAABHM010000011">
    <property type="protein sequence ID" value="GAA4700954.1"/>
    <property type="molecule type" value="Genomic_DNA"/>
</dbReference>
<comment type="caution">
    <text evidence="2">The sequence shown here is derived from an EMBL/GenBank/DDBJ whole genome shotgun (WGS) entry which is preliminary data.</text>
</comment>
<accession>A0ABP8X5T3</accession>
<keyword evidence="1" id="KW-0472">Membrane</keyword>
<protein>
    <submittedName>
        <fullName evidence="2">Uncharacterized protein</fullName>
    </submittedName>
</protein>
<evidence type="ECO:0000313" key="2">
    <source>
        <dbReference type="EMBL" id="GAA4700954.1"/>
    </source>
</evidence>
<feature type="transmembrane region" description="Helical" evidence="1">
    <location>
        <begin position="73"/>
        <end position="93"/>
    </location>
</feature>
<evidence type="ECO:0000313" key="3">
    <source>
        <dbReference type="Proteomes" id="UP001500843"/>
    </source>
</evidence>
<dbReference type="RefSeq" id="WP_253867213.1">
    <property type="nucleotide sequence ID" value="NZ_BAABHM010000011.1"/>
</dbReference>
<name>A0ABP8X5T3_9MICO</name>
<reference evidence="3" key="1">
    <citation type="journal article" date="2019" name="Int. J. Syst. Evol. Microbiol.">
        <title>The Global Catalogue of Microorganisms (GCM) 10K type strain sequencing project: providing services to taxonomists for standard genome sequencing and annotation.</title>
        <authorList>
            <consortium name="The Broad Institute Genomics Platform"/>
            <consortium name="The Broad Institute Genome Sequencing Center for Infectious Disease"/>
            <person name="Wu L."/>
            <person name="Ma J."/>
        </authorList>
    </citation>
    <scope>NUCLEOTIDE SEQUENCE [LARGE SCALE GENOMIC DNA]</scope>
    <source>
        <strain evidence="3">JCM 17975</strain>
    </source>
</reference>
<feature type="transmembrane region" description="Helical" evidence="1">
    <location>
        <begin position="7"/>
        <end position="28"/>
    </location>
</feature>
<proteinExistence type="predicted"/>
<organism evidence="2 3">
    <name type="scientific">Promicromonospora umidemergens</name>
    <dbReference type="NCBI Taxonomy" id="629679"/>
    <lineage>
        <taxon>Bacteria</taxon>
        <taxon>Bacillati</taxon>
        <taxon>Actinomycetota</taxon>
        <taxon>Actinomycetes</taxon>
        <taxon>Micrococcales</taxon>
        <taxon>Promicromonosporaceae</taxon>
        <taxon>Promicromonospora</taxon>
    </lineage>
</organism>
<keyword evidence="3" id="KW-1185">Reference proteome</keyword>
<dbReference type="Proteomes" id="UP001500843">
    <property type="component" value="Unassembled WGS sequence"/>
</dbReference>
<evidence type="ECO:0000256" key="1">
    <source>
        <dbReference type="SAM" id="Phobius"/>
    </source>
</evidence>